<reference evidence="2 3" key="1">
    <citation type="submission" date="2021-06" db="EMBL/GenBank/DDBJ databases">
        <authorList>
            <person name="Sun Q."/>
            <person name="Li D."/>
        </authorList>
    </citation>
    <scope>NUCLEOTIDE SEQUENCE [LARGE SCALE GENOMIC DNA]</scope>
    <source>
        <strain evidence="2 3">MSJ-40</strain>
    </source>
</reference>
<feature type="domain" description="HTH LytTR-type" evidence="1">
    <location>
        <begin position="40"/>
        <end position="144"/>
    </location>
</feature>
<dbReference type="EMBL" id="JAHLPM010000016">
    <property type="protein sequence ID" value="MBU5439513.1"/>
    <property type="molecule type" value="Genomic_DNA"/>
</dbReference>
<accession>A0ABS6E9A8</accession>
<dbReference type="GO" id="GO:0003677">
    <property type="term" value="F:DNA binding"/>
    <property type="evidence" value="ECO:0007669"/>
    <property type="project" value="UniProtKB-KW"/>
</dbReference>
<comment type="caution">
    <text evidence="2">The sequence shown here is derived from an EMBL/GenBank/DDBJ whole genome shotgun (WGS) entry which is preliminary data.</text>
</comment>
<dbReference type="Proteomes" id="UP000749471">
    <property type="component" value="Unassembled WGS sequence"/>
</dbReference>
<evidence type="ECO:0000313" key="3">
    <source>
        <dbReference type="Proteomes" id="UP000749471"/>
    </source>
</evidence>
<dbReference type="InterPro" id="IPR007492">
    <property type="entry name" value="LytTR_DNA-bd_dom"/>
</dbReference>
<evidence type="ECO:0000259" key="1">
    <source>
        <dbReference type="PROSITE" id="PS50930"/>
    </source>
</evidence>
<dbReference type="Pfam" id="PF04397">
    <property type="entry name" value="LytTR"/>
    <property type="match status" value="1"/>
</dbReference>
<keyword evidence="2" id="KW-0238">DNA-binding</keyword>
<sequence>MKVNYYEDKMIEENRVDVFYSEKDREILGIMNYLQSYEIILGKNEKLTKKILPNDIFYLETVERRCYAYLESEVYQIDFNLKNFQERFLNNGFIQIGKSMIVNVYKIDRVKTDSNMRMRLIMENGEVLILNRTFKKNFMEYLRNIQEVENEDYR</sequence>
<protein>
    <submittedName>
        <fullName evidence="2">LytTR family transcriptional regulator DNA-binding domain-containing protein</fullName>
    </submittedName>
</protein>
<dbReference type="RefSeq" id="WP_216521223.1">
    <property type="nucleotide sequence ID" value="NZ_JAHLPM010000016.1"/>
</dbReference>
<proteinExistence type="predicted"/>
<name>A0ABS6E9A8_9FIRM</name>
<dbReference type="PANTHER" id="PTHR37299:SF4">
    <property type="entry name" value="TRANSCRIPTIONAL REGULATOR"/>
    <property type="match status" value="1"/>
</dbReference>
<dbReference type="PROSITE" id="PS50930">
    <property type="entry name" value="HTH_LYTTR"/>
    <property type="match status" value="1"/>
</dbReference>
<evidence type="ECO:0000313" key="2">
    <source>
        <dbReference type="EMBL" id="MBU5439513.1"/>
    </source>
</evidence>
<dbReference type="PANTHER" id="PTHR37299">
    <property type="entry name" value="TRANSCRIPTIONAL REGULATOR-RELATED"/>
    <property type="match status" value="1"/>
</dbReference>
<dbReference type="InterPro" id="IPR046947">
    <property type="entry name" value="LytR-like"/>
</dbReference>
<keyword evidence="3" id="KW-1185">Reference proteome</keyword>
<organism evidence="2 3">
    <name type="scientific">Tissierella simiarum</name>
    <dbReference type="NCBI Taxonomy" id="2841534"/>
    <lineage>
        <taxon>Bacteria</taxon>
        <taxon>Bacillati</taxon>
        <taxon>Bacillota</taxon>
        <taxon>Tissierellia</taxon>
        <taxon>Tissierellales</taxon>
        <taxon>Tissierellaceae</taxon>
        <taxon>Tissierella</taxon>
    </lineage>
</organism>
<gene>
    <name evidence="2" type="ORF">KQI42_15970</name>
</gene>
<dbReference type="SMART" id="SM00850">
    <property type="entry name" value="LytTR"/>
    <property type="match status" value="1"/>
</dbReference>